<sequence length="530" mass="60284">HLSFFISLFRVFISLSIVIGSKIDVNRIDHLPIVIFHSSSARIQLSSHYYIHHFNITSLTNHVEGLRSQFEQLKFNQFTKLILQKFDEIHQTLKNLAPSKRNKRWDSLGAGWKFIAGSPDANDLKIINSSINELVNNNNQQIRINRALNLQMKELVYKTKDAIDLSNSKSLEIYSINIFLNLKYLAEKLTQIVDSVILAKIGILNEKILSQDEVEVLYQDLSKQNITLHNVLEALSLADTTIATNTKELTLLIKTPILDKRIFNKIHVFPVTSNHKQIHLAKRYYLNHDTGNYIVNSLESTIYKIHETEFDNSKCVPNLLSGQQASCNYTMNPPDEEVIIINDGNIILNTIQNISLTSNCGISNRTLTGTFLLSFHDCEVTINNTSYSNTVQNMAGSPIQLPLDGISIQKQFTIANLSLEHLHNLHLEMRKEMEYIRLNNTSFSIKWPSWPAFGGIISFPCMIIVIAILFKVFSHRSATIKIQASNDIATQESVVDIQPRIKPLSLMDVIRTEPHLSGRDELATELPGWR</sequence>
<dbReference type="InterPro" id="IPR009882">
    <property type="entry name" value="Gypsy"/>
</dbReference>
<accession>A0A6I8U0X7</accession>
<reference evidence="1" key="2">
    <citation type="submission" date="2020-05" db="UniProtKB">
        <authorList>
            <consortium name="EnsemblMetazoa"/>
        </authorList>
    </citation>
    <scope>IDENTIFICATION</scope>
    <source>
        <strain evidence="1">LVP_AGWG</strain>
    </source>
</reference>
<dbReference type="AlphaFoldDB" id="A0A6I8U0X7"/>
<name>A0A6I8U0X7_AEDAE</name>
<keyword evidence="2" id="KW-1185">Reference proteome</keyword>
<gene>
    <name evidence="1" type="primary">110678096</name>
</gene>
<dbReference type="Proteomes" id="UP000008820">
    <property type="component" value="Chromosome 3"/>
</dbReference>
<dbReference type="OrthoDB" id="7761001at2759"/>
<evidence type="ECO:0000313" key="1">
    <source>
        <dbReference type="EnsemblMetazoa" id="AAEL020392-PA"/>
    </source>
</evidence>
<protein>
    <submittedName>
        <fullName evidence="1">Uncharacterized protein</fullName>
    </submittedName>
</protein>
<dbReference type="InParanoid" id="A0A6I8U0X7"/>
<organism evidence="1 2">
    <name type="scientific">Aedes aegypti</name>
    <name type="common">Yellowfever mosquito</name>
    <name type="synonym">Culex aegypti</name>
    <dbReference type="NCBI Taxonomy" id="7159"/>
    <lineage>
        <taxon>Eukaryota</taxon>
        <taxon>Metazoa</taxon>
        <taxon>Ecdysozoa</taxon>
        <taxon>Arthropoda</taxon>
        <taxon>Hexapoda</taxon>
        <taxon>Insecta</taxon>
        <taxon>Pterygota</taxon>
        <taxon>Neoptera</taxon>
        <taxon>Endopterygota</taxon>
        <taxon>Diptera</taxon>
        <taxon>Nematocera</taxon>
        <taxon>Culicoidea</taxon>
        <taxon>Culicidae</taxon>
        <taxon>Culicinae</taxon>
        <taxon>Aedini</taxon>
        <taxon>Aedes</taxon>
        <taxon>Stegomyia</taxon>
    </lineage>
</organism>
<proteinExistence type="predicted"/>
<dbReference type="Pfam" id="PF07253">
    <property type="entry name" value="Gypsy"/>
    <property type="match status" value="1"/>
</dbReference>
<reference evidence="1 2" key="1">
    <citation type="submission" date="2017-06" db="EMBL/GenBank/DDBJ databases">
        <title>Aedes aegypti genome working group (AGWG) sequencing and assembly.</title>
        <authorList>
            <consortium name="Aedes aegypti Genome Working Group (AGWG)"/>
            <person name="Matthews B.J."/>
        </authorList>
    </citation>
    <scope>NUCLEOTIDE SEQUENCE [LARGE SCALE GENOMIC DNA]</scope>
    <source>
        <strain evidence="1 2">LVP_AGWG</strain>
    </source>
</reference>
<dbReference type="EnsemblMetazoa" id="AAEL020392-RA">
    <property type="protein sequence ID" value="AAEL020392-PA"/>
    <property type="gene ID" value="AAEL020392"/>
</dbReference>
<evidence type="ECO:0000313" key="2">
    <source>
        <dbReference type="Proteomes" id="UP000008820"/>
    </source>
</evidence>